<name>A0ABR7UBG9_9BRAD</name>
<evidence type="ECO:0000313" key="3">
    <source>
        <dbReference type="Proteomes" id="UP000639516"/>
    </source>
</evidence>
<feature type="coiled-coil region" evidence="1">
    <location>
        <begin position="17"/>
        <end position="51"/>
    </location>
</feature>
<accession>A0ABR7UBG9</accession>
<reference evidence="2 3" key="1">
    <citation type="journal article" date="2020" name="Arch. Microbiol.">
        <title>Bradyrhizobium campsiandrae sp. nov., a nitrogen-fixing bacterial strain isolated from a native leguminous tree from the Amazon adapted to flooded conditions.</title>
        <authorList>
            <person name="Cabral Michel D."/>
            <person name="Martins da Costa E."/>
            <person name="Azarias Guimaraes A."/>
            <person name="Soares de Carvalho T."/>
            <person name="Santos de Castro Caputo P."/>
            <person name="Willems A."/>
            <person name="de Souza Moreira F.M."/>
        </authorList>
    </citation>
    <scope>NUCLEOTIDE SEQUENCE [LARGE SCALE GENOMIC DNA]</scope>
    <source>
        <strain evidence="3">INPA 384B</strain>
    </source>
</reference>
<dbReference type="Proteomes" id="UP000639516">
    <property type="component" value="Unassembled WGS sequence"/>
</dbReference>
<evidence type="ECO:0008006" key="4">
    <source>
        <dbReference type="Google" id="ProtNLM"/>
    </source>
</evidence>
<evidence type="ECO:0000313" key="2">
    <source>
        <dbReference type="EMBL" id="MBC9980757.1"/>
    </source>
</evidence>
<evidence type="ECO:0000256" key="1">
    <source>
        <dbReference type="SAM" id="Coils"/>
    </source>
</evidence>
<dbReference type="EMBL" id="JAATTO010000030">
    <property type="protein sequence ID" value="MBC9980757.1"/>
    <property type="molecule type" value="Genomic_DNA"/>
</dbReference>
<comment type="caution">
    <text evidence="2">The sequence shown here is derived from an EMBL/GenBank/DDBJ whole genome shotgun (WGS) entry which is preliminary data.</text>
</comment>
<keyword evidence="3" id="KW-1185">Reference proteome</keyword>
<dbReference type="RefSeq" id="WP_188102251.1">
    <property type="nucleotide sequence ID" value="NZ_JAANIH010000025.1"/>
</dbReference>
<protein>
    <recommendedName>
        <fullName evidence="4">DUF904 domain-containing protein</fullName>
    </recommendedName>
</protein>
<organism evidence="2 3">
    <name type="scientific">Bradyrhizobium campsiandrae</name>
    <dbReference type="NCBI Taxonomy" id="1729892"/>
    <lineage>
        <taxon>Bacteria</taxon>
        <taxon>Pseudomonadati</taxon>
        <taxon>Pseudomonadota</taxon>
        <taxon>Alphaproteobacteria</taxon>
        <taxon>Hyphomicrobiales</taxon>
        <taxon>Nitrobacteraceae</taxon>
        <taxon>Bradyrhizobium</taxon>
    </lineage>
</organism>
<sequence>MYDLSERQDLNGHIRRIKTLKHENALLSRMIAETRLEIVRLQKELESQSSLPDDLA</sequence>
<keyword evidence="1" id="KW-0175">Coiled coil</keyword>
<proteinExistence type="predicted"/>
<gene>
    <name evidence="2" type="ORF">HA482_21380</name>
</gene>